<feature type="region of interest" description="Disordered" evidence="1">
    <location>
        <begin position="97"/>
        <end position="132"/>
    </location>
</feature>
<gene>
    <name evidence="2" type="ORF">J437_LFUL002187</name>
</gene>
<evidence type="ECO:0000313" key="3">
    <source>
        <dbReference type="Proteomes" id="UP000792457"/>
    </source>
</evidence>
<proteinExistence type="predicted"/>
<evidence type="ECO:0000256" key="1">
    <source>
        <dbReference type="SAM" id="MobiDB-lite"/>
    </source>
</evidence>
<reference evidence="2" key="2">
    <citation type="submission" date="2017-10" db="EMBL/GenBank/DDBJ databases">
        <title>Ladona fulva Genome sequencing and assembly.</title>
        <authorList>
            <person name="Murali S."/>
            <person name="Richards S."/>
            <person name="Bandaranaike D."/>
            <person name="Bellair M."/>
            <person name="Blankenburg K."/>
            <person name="Chao H."/>
            <person name="Dinh H."/>
            <person name="Doddapaneni H."/>
            <person name="Dugan-Rocha S."/>
            <person name="Elkadiri S."/>
            <person name="Gnanaolivu R."/>
            <person name="Hernandez B."/>
            <person name="Skinner E."/>
            <person name="Javaid M."/>
            <person name="Lee S."/>
            <person name="Li M."/>
            <person name="Ming W."/>
            <person name="Munidasa M."/>
            <person name="Muniz J."/>
            <person name="Nguyen L."/>
            <person name="Hughes D."/>
            <person name="Osuji N."/>
            <person name="Pu L.-L."/>
            <person name="Puazo M."/>
            <person name="Qu C."/>
            <person name="Quiroz J."/>
            <person name="Raj R."/>
            <person name="Weissenberger G."/>
            <person name="Xin Y."/>
            <person name="Zou X."/>
            <person name="Han Y."/>
            <person name="Worley K."/>
            <person name="Muzny D."/>
            <person name="Gibbs R."/>
        </authorList>
    </citation>
    <scope>NUCLEOTIDE SEQUENCE</scope>
    <source>
        <strain evidence="2">Sampled in the wild</strain>
    </source>
</reference>
<accession>A0A8K0JTK0</accession>
<sequence length="132" mass="14613">MDTTIQEFQFLDLEDTNEKERNHLLRVLFLQPPGKSAEFPWQNNEESCSVKEWTPPNYALNGPPDMVMPVADQEIQELSPQYATQAQIPISHLPQAAGYAHNPESPNHAMVVPPPPTTSVPPPAAGPASMYP</sequence>
<keyword evidence="3" id="KW-1185">Reference proteome</keyword>
<dbReference type="EMBL" id="KZ308134">
    <property type="protein sequence ID" value="KAG8222452.1"/>
    <property type="molecule type" value="Genomic_DNA"/>
</dbReference>
<reference evidence="2" key="1">
    <citation type="submission" date="2013-04" db="EMBL/GenBank/DDBJ databases">
        <authorList>
            <person name="Qu J."/>
            <person name="Murali S.C."/>
            <person name="Bandaranaike D."/>
            <person name="Bellair M."/>
            <person name="Blankenburg K."/>
            <person name="Chao H."/>
            <person name="Dinh H."/>
            <person name="Doddapaneni H."/>
            <person name="Downs B."/>
            <person name="Dugan-Rocha S."/>
            <person name="Elkadiri S."/>
            <person name="Gnanaolivu R.D."/>
            <person name="Hernandez B."/>
            <person name="Javaid M."/>
            <person name="Jayaseelan J.C."/>
            <person name="Lee S."/>
            <person name="Li M."/>
            <person name="Ming W."/>
            <person name="Munidasa M."/>
            <person name="Muniz J."/>
            <person name="Nguyen L."/>
            <person name="Ongeri F."/>
            <person name="Osuji N."/>
            <person name="Pu L.-L."/>
            <person name="Puazo M."/>
            <person name="Qu C."/>
            <person name="Quiroz J."/>
            <person name="Raj R."/>
            <person name="Weissenberger G."/>
            <person name="Xin Y."/>
            <person name="Zou X."/>
            <person name="Han Y."/>
            <person name="Richards S."/>
            <person name="Worley K."/>
            <person name="Muzny D."/>
            <person name="Gibbs R."/>
        </authorList>
    </citation>
    <scope>NUCLEOTIDE SEQUENCE</scope>
    <source>
        <strain evidence="2">Sampled in the wild</strain>
    </source>
</reference>
<comment type="caution">
    <text evidence="2">The sequence shown here is derived from an EMBL/GenBank/DDBJ whole genome shotgun (WGS) entry which is preliminary data.</text>
</comment>
<feature type="non-terminal residue" evidence="2">
    <location>
        <position position="1"/>
    </location>
</feature>
<protein>
    <submittedName>
        <fullName evidence="2">Uncharacterized protein</fullName>
    </submittedName>
</protein>
<name>A0A8K0JTK0_LADFU</name>
<dbReference type="AlphaFoldDB" id="A0A8K0JTK0"/>
<organism evidence="2 3">
    <name type="scientific">Ladona fulva</name>
    <name type="common">Scarce chaser dragonfly</name>
    <name type="synonym">Libellula fulva</name>
    <dbReference type="NCBI Taxonomy" id="123851"/>
    <lineage>
        <taxon>Eukaryota</taxon>
        <taxon>Metazoa</taxon>
        <taxon>Ecdysozoa</taxon>
        <taxon>Arthropoda</taxon>
        <taxon>Hexapoda</taxon>
        <taxon>Insecta</taxon>
        <taxon>Pterygota</taxon>
        <taxon>Palaeoptera</taxon>
        <taxon>Odonata</taxon>
        <taxon>Epiprocta</taxon>
        <taxon>Anisoptera</taxon>
        <taxon>Libelluloidea</taxon>
        <taxon>Libellulidae</taxon>
        <taxon>Ladona</taxon>
    </lineage>
</organism>
<feature type="compositionally biased region" description="Pro residues" evidence="1">
    <location>
        <begin position="112"/>
        <end position="125"/>
    </location>
</feature>
<evidence type="ECO:0000313" key="2">
    <source>
        <dbReference type="EMBL" id="KAG8222452.1"/>
    </source>
</evidence>
<dbReference type="Proteomes" id="UP000792457">
    <property type="component" value="Unassembled WGS sequence"/>
</dbReference>